<accession>A0A0E9TPG9</accession>
<name>A0A0E9TPG9_ANGAN</name>
<evidence type="ECO:0000313" key="1">
    <source>
        <dbReference type="EMBL" id="JAH54633.1"/>
    </source>
</evidence>
<dbReference type="AlphaFoldDB" id="A0A0E9TPG9"/>
<dbReference type="EMBL" id="GBXM01053944">
    <property type="protein sequence ID" value="JAH54633.1"/>
    <property type="molecule type" value="Transcribed_RNA"/>
</dbReference>
<proteinExistence type="predicted"/>
<reference evidence="1" key="2">
    <citation type="journal article" date="2015" name="Fish Shellfish Immunol.">
        <title>Early steps in the European eel (Anguilla anguilla)-Vibrio vulnificus interaction in the gills: Role of the RtxA13 toxin.</title>
        <authorList>
            <person name="Callol A."/>
            <person name="Pajuelo D."/>
            <person name="Ebbesson L."/>
            <person name="Teles M."/>
            <person name="MacKenzie S."/>
            <person name="Amaro C."/>
        </authorList>
    </citation>
    <scope>NUCLEOTIDE SEQUENCE</scope>
</reference>
<sequence>MLENIQYQFEENSKVFDNRNGGLTRIKYFAIIFWLGTHAK</sequence>
<reference evidence="1" key="1">
    <citation type="submission" date="2014-11" db="EMBL/GenBank/DDBJ databases">
        <authorList>
            <person name="Amaro Gonzalez C."/>
        </authorList>
    </citation>
    <scope>NUCLEOTIDE SEQUENCE</scope>
</reference>
<organism evidence="1">
    <name type="scientific">Anguilla anguilla</name>
    <name type="common">European freshwater eel</name>
    <name type="synonym">Muraena anguilla</name>
    <dbReference type="NCBI Taxonomy" id="7936"/>
    <lineage>
        <taxon>Eukaryota</taxon>
        <taxon>Metazoa</taxon>
        <taxon>Chordata</taxon>
        <taxon>Craniata</taxon>
        <taxon>Vertebrata</taxon>
        <taxon>Euteleostomi</taxon>
        <taxon>Actinopterygii</taxon>
        <taxon>Neopterygii</taxon>
        <taxon>Teleostei</taxon>
        <taxon>Anguilliformes</taxon>
        <taxon>Anguillidae</taxon>
        <taxon>Anguilla</taxon>
    </lineage>
</organism>
<protein>
    <submittedName>
        <fullName evidence="1">Uncharacterized protein</fullName>
    </submittedName>
</protein>